<dbReference type="GO" id="GO:0004497">
    <property type="term" value="F:monooxygenase activity"/>
    <property type="evidence" value="ECO:0007669"/>
    <property type="project" value="UniProtKB-KW"/>
</dbReference>
<evidence type="ECO:0000256" key="4">
    <source>
        <dbReference type="ARBA" id="ARBA00022723"/>
    </source>
</evidence>
<name>W2RVC1_CYPE1</name>
<dbReference type="GO" id="GO:0016705">
    <property type="term" value="F:oxidoreductase activity, acting on paired donors, with incorporation or reduction of molecular oxygen"/>
    <property type="evidence" value="ECO:0007669"/>
    <property type="project" value="InterPro"/>
</dbReference>
<dbReference type="PRINTS" id="PR00463">
    <property type="entry name" value="EP450I"/>
</dbReference>
<dbReference type="InterPro" id="IPR001128">
    <property type="entry name" value="Cyt_P450"/>
</dbReference>
<dbReference type="Gene3D" id="1.10.630.10">
    <property type="entry name" value="Cytochrome P450"/>
    <property type="match status" value="1"/>
</dbReference>
<evidence type="ECO:0000256" key="2">
    <source>
        <dbReference type="ARBA" id="ARBA00010617"/>
    </source>
</evidence>
<dbReference type="PANTHER" id="PTHR24305">
    <property type="entry name" value="CYTOCHROME P450"/>
    <property type="match status" value="1"/>
</dbReference>
<proteinExistence type="inferred from homology"/>
<protein>
    <recommendedName>
        <fullName evidence="12">Cytochrome P450</fullName>
    </recommendedName>
</protein>
<dbReference type="InterPro" id="IPR002401">
    <property type="entry name" value="Cyt_P450_E_grp-I"/>
</dbReference>
<dbReference type="eggNOG" id="KOG0158">
    <property type="taxonomic scope" value="Eukaryota"/>
</dbReference>
<dbReference type="OrthoDB" id="3945418at2759"/>
<evidence type="ECO:0000256" key="1">
    <source>
        <dbReference type="ARBA" id="ARBA00001971"/>
    </source>
</evidence>
<dbReference type="InterPro" id="IPR036396">
    <property type="entry name" value="Cyt_P450_sf"/>
</dbReference>
<dbReference type="RefSeq" id="XP_008718444.1">
    <property type="nucleotide sequence ID" value="XM_008720222.1"/>
</dbReference>
<evidence type="ECO:0000256" key="9">
    <source>
        <dbReference type="RuleBase" id="RU000461"/>
    </source>
</evidence>
<dbReference type="VEuPathDB" id="FungiDB:HMPREF1541_05885"/>
<dbReference type="InterPro" id="IPR017972">
    <property type="entry name" value="Cyt_P450_CS"/>
</dbReference>
<evidence type="ECO:0000256" key="8">
    <source>
        <dbReference type="PIRSR" id="PIRSR602401-1"/>
    </source>
</evidence>
<keyword evidence="3 8" id="KW-0349">Heme</keyword>
<dbReference type="GeneID" id="19973224"/>
<sequence>MASLIIGAGILTYVHVKDRKAKKLEKAREAQDARYTELQMGHTPFQAQHGQPTIVVGQAKDMFAEPPAYTEALPRRSAILATGLGMDLLFSLKPSSLLDVGLVLLVVGYGLVTAFQRLFLSPIRHFPGSKLAALTRWYEFYYKVVLKGPYTFQIQKLHKQYGPIIRVTPNEIHVDRYENPHFYEELFVESGELDKPDYFCNRFGTDNAFFTTSGHEHHKLRRGAVASFFSKRRITDSQAMIREKLSILTSKLAAYKQSGRIVRMDRAFTALAGDVVTEFCFGKTYDHLNSPDFTETFHEAMAGAWYVRSQIIDLPQLWPLLNSLPGRLVMKLEPSFHLHIQIQRDFEKTITELKEGRQASNATVLRLQQEAQVIIDAAILTTSWALSMAAFHLVNEPALAEKIRLELLQVVPDSSAPSDWQQLERLPYLTGVVREGIRPAHGIASRIPRVAHRDVEFRGWTIPAGTPISMTIVDMNHNEDVFPASFEFRPERWMEDRKYNGNSLEKYFVGFGKGPRSCLGMNLATCLLYQTLATVFRRHEFEVYETDVSDTRLAHDYFMPVPRLDSKGIRMRVVSV</sequence>
<feature type="binding site" description="axial binding residue" evidence="8">
    <location>
        <position position="518"/>
    </location>
    <ligand>
        <name>heme</name>
        <dbReference type="ChEBI" id="CHEBI:30413"/>
    </ligand>
    <ligandPart>
        <name>Fe</name>
        <dbReference type="ChEBI" id="CHEBI:18248"/>
    </ligandPart>
</feature>
<dbReference type="Proteomes" id="UP000030752">
    <property type="component" value="Unassembled WGS sequence"/>
</dbReference>
<dbReference type="GO" id="GO:0005506">
    <property type="term" value="F:iron ion binding"/>
    <property type="evidence" value="ECO:0007669"/>
    <property type="project" value="InterPro"/>
</dbReference>
<keyword evidence="7 9" id="KW-0503">Monooxygenase</keyword>
<dbReference type="InParanoid" id="W2RVC1"/>
<keyword evidence="5 9" id="KW-0560">Oxidoreductase</keyword>
<evidence type="ECO:0000256" key="3">
    <source>
        <dbReference type="ARBA" id="ARBA00022617"/>
    </source>
</evidence>
<evidence type="ECO:0000256" key="7">
    <source>
        <dbReference type="ARBA" id="ARBA00023033"/>
    </source>
</evidence>
<evidence type="ECO:0000313" key="10">
    <source>
        <dbReference type="EMBL" id="ETN39659.1"/>
    </source>
</evidence>
<keyword evidence="4 8" id="KW-0479">Metal-binding</keyword>
<keyword evidence="11" id="KW-1185">Reference proteome</keyword>
<evidence type="ECO:0000256" key="6">
    <source>
        <dbReference type="ARBA" id="ARBA00023004"/>
    </source>
</evidence>
<comment type="cofactor">
    <cofactor evidence="1 8">
        <name>heme</name>
        <dbReference type="ChEBI" id="CHEBI:30413"/>
    </cofactor>
</comment>
<dbReference type="AlphaFoldDB" id="W2RVC1"/>
<evidence type="ECO:0008006" key="12">
    <source>
        <dbReference type="Google" id="ProtNLM"/>
    </source>
</evidence>
<dbReference type="PROSITE" id="PS00086">
    <property type="entry name" value="CYTOCHROME_P450"/>
    <property type="match status" value="1"/>
</dbReference>
<dbReference type="Pfam" id="PF00067">
    <property type="entry name" value="p450"/>
    <property type="match status" value="1"/>
</dbReference>
<keyword evidence="6 8" id="KW-0408">Iron</keyword>
<organism evidence="10 11">
    <name type="scientific">Cyphellophora europaea (strain CBS 101466)</name>
    <name type="common">Phialophora europaea</name>
    <dbReference type="NCBI Taxonomy" id="1220924"/>
    <lineage>
        <taxon>Eukaryota</taxon>
        <taxon>Fungi</taxon>
        <taxon>Dikarya</taxon>
        <taxon>Ascomycota</taxon>
        <taxon>Pezizomycotina</taxon>
        <taxon>Eurotiomycetes</taxon>
        <taxon>Chaetothyriomycetidae</taxon>
        <taxon>Chaetothyriales</taxon>
        <taxon>Cyphellophoraceae</taxon>
        <taxon>Cyphellophora</taxon>
    </lineage>
</organism>
<dbReference type="CDD" id="cd11062">
    <property type="entry name" value="CYP58-like"/>
    <property type="match status" value="1"/>
</dbReference>
<dbReference type="InterPro" id="IPR050121">
    <property type="entry name" value="Cytochrome_P450_monoxygenase"/>
</dbReference>
<dbReference type="EMBL" id="KB822721">
    <property type="protein sequence ID" value="ETN39659.1"/>
    <property type="molecule type" value="Genomic_DNA"/>
</dbReference>
<comment type="similarity">
    <text evidence="2 9">Belongs to the cytochrome P450 family.</text>
</comment>
<dbReference type="SUPFAM" id="SSF48264">
    <property type="entry name" value="Cytochrome P450"/>
    <property type="match status" value="1"/>
</dbReference>
<evidence type="ECO:0000256" key="5">
    <source>
        <dbReference type="ARBA" id="ARBA00023002"/>
    </source>
</evidence>
<evidence type="ECO:0000313" key="11">
    <source>
        <dbReference type="Proteomes" id="UP000030752"/>
    </source>
</evidence>
<reference evidence="10 11" key="1">
    <citation type="submission" date="2013-03" db="EMBL/GenBank/DDBJ databases">
        <title>The Genome Sequence of Phialophora europaea CBS 101466.</title>
        <authorList>
            <consortium name="The Broad Institute Genomics Platform"/>
            <person name="Cuomo C."/>
            <person name="de Hoog S."/>
            <person name="Gorbushina A."/>
            <person name="Walker B."/>
            <person name="Young S.K."/>
            <person name="Zeng Q."/>
            <person name="Gargeya S."/>
            <person name="Fitzgerald M."/>
            <person name="Haas B."/>
            <person name="Abouelleil A."/>
            <person name="Allen A.W."/>
            <person name="Alvarado L."/>
            <person name="Arachchi H.M."/>
            <person name="Berlin A.M."/>
            <person name="Chapman S.B."/>
            <person name="Gainer-Dewar J."/>
            <person name="Goldberg J."/>
            <person name="Griggs A."/>
            <person name="Gujja S."/>
            <person name="Hansen M."/>
            <person name="Howarth C."/>
            <person name="Imamovic A."/>
            <person name="Ireland A."/>
            <person name="Larimer J."/>
            <person name="McCowan C."/>
            <person name="Murphy C."/>
            <person name="Pearson M."/>
            <person name="Poon T.W."/>
            <person name="Priest M."/>
            <person name="Roberts A."/>
            <person name="Saif S."/>
            <person name="Shea T."/>
            <person name="Sisk P."/>
            <person name="Sykes S."/>
            <person name="Wortman J."/>
            <person name="Nusbaum C."/>
            <person name="Birren B."/>
        </authorList>
    </citation>
    <scope>NUCLEOTIDE SEQUENCE [LARGE SCALE GENOMIC DNA]</scope>
    <source>
        <strain evidence="10 11">CBS 101466</strain>
    </source>
</reference>
<accession>W2RVC1</accession>
<dbReference type="STRING" id="1220924.W2RVC1"/>
<dbReference type="GO" id="GO:0020037">
    <property type="term" value="F:heme binding"/>
    <property type="evidence" value="ECO:0007669"/>
    <property type="project" value="InterPro"/>
</dbReference>
<gene>
    <name evidence="10" type="ORF">HMPREF1541_05885</name>
</gene>
<dbReference type="PANTHER" id="PTHR24305:SF157">
    <property type="entry name" value="N-ACETYLTRYPTOPHAN 6-HYDROXYLASE IVOC-RELATED"/>
    <property type="match status" value="1"/>
</dbReference>
<dbReference type="HOGENOM" id="CLU_001570_14_4_1"/>